<protein>
    <submittedName>
        <fullName evidence="5">Sodium-dependent glucose transporter 1</fullName>
    </submittedName>
</protein>
<keyword evidence="1 4" id="KW-0812">Transmembrane</keyword>
<gene>
    <name evidence="5" type="primary">mfsd4b_2</name>
    <name evidence="5" type="ORF">Bhyg_05389</name>
</gene>
<dbReference type="GO" id="GO:0022857">
    <property type="term" value="F:transmembrane transporter activity"/>
    <property type="evidence" value="ECO:0007669"/>
    <property type="project" value="InterPro"/>
</dbReference>
<dbReference type="AlphaFoldDB" id="A0A9Q0NH38"/>
<name>A0A9Q0NH38_9DIPT</name>
<accession>A0A9Q0NH38</accession>
<feature type="transmembrane region" description="Helical" evidence="4">
    <location>
        <begin position="267"/>
        <end position="292"/>
    </location>
</feature>
<feature type="transmembrane region" description="Helical" evidence="4">
    <location>
        <begin position="386"/>
        <end position="408"/>
    </location>
</feature>
<evidence type="ECO:0000313" key="6">
    <source>
        <dbReference type="Proteomes" id="UP001151699"/>
    </source>
</evidence>
<dbReference type="Pfam" id="PF07690">
    <property type="entry name" value="MFS_1"/>
    <property type="match status" value="1"/>
</dbReference>
<feature type="transmembrane region" description="Helical" evidence="4">
    <location>
        <begin position="156"/>
        <end position="174"/>
    </location>
</feature>
<dbReference type="PANTHER" id="PTHR23121:SF9">
    <property type="entry name" value="SODIUM-DEPENDENT GLUCOSE TRANSPORTER 1"/>
    <property type="match status" value="1"/>
</dbReference>
<comment type="caution">
    <text evidence="5">The sequence shown here is derived from an EMBL/GenBank/DDBJ whole genome shotgun (WGS) entry which is preliminary data.</text>
</comment>
<dbReference type="SUPFAM" id="SSF103473">
    <property type="entry name" value="MFS general substrate transporter"/>
    <property type="match status" value="1"/>
</dbReference>
<sequence>MDFSNNSMEAIKSSKEPKPLPRRKMLFTTTAILFGNLTFGCCLNVLPPALDNLRSKYNTTIDGISMVFTISTICYCIGAIACGFLSNCMNRQLIAIGSLTGSAFSIYMTPYCPTKIFFFVIGGLLGFSSGMYDSTQMVWIIEIWQHKSGPFIQAQHFCYAIGAIIPSLIVAPFLNENDHSSNTEMPQIHIPFLIIGTLTTLAVMYQSFLFIFCRYRTPPMYANDNFELIDDAKNTQCAVMADFSENISNNEHRSDNFMGVSKRKIQLVSLTVWFLGCYGAMEVSTMQFLPIFGQYSSLKLPESVSSYVLTLLTGMFAVGRLIGILIISKVRSEVILVANFILVLTGNFILLHWANNNLLMFWIGSAILGAGYSTIFPSYCAFIEKYLVFTSAIASSTIVLGATISSIYPLIIGRIIEHHAVVLTYTNFFSTFVCAIALFWSYKLTRQIVNRER</sequence>
<keyword evidence="5" id="KW-0813">Transport</keyword>
<dbReference type="Proteomes" id="UP001151699">
    <property type="component" value="Chromosome A"/>
</dbReference>
<proteinExistence type="predicted"/>
<feature type="transmembrane region" description="Helical" evidence="4">
    <location>
        <begin position="359"/>
        <end position="379"/>
    </location>
</feature>
<keyword evidence="5" id="KW-0762">Sugar transport</keyword>
<dbReference type="InterPro" id="IPR036259">
    <property type="entry name" value="MFS_trans_sf"/>
</dbReference>
<evidence type="ECO:0000256" key="3">
    <source>
        <dbReference type="ARBA" id="ARBA00023136"/>
    </source>
</evidence>
<evidence type="ECO:0000256" key="1">
    <source>
        <dbReference type="ARBA" id="ARBA00022692"/>
    </source>
</evidence>
<evidence type="ECO:0000313" key="5">
    <source>
        <dbReference type="EMBL" id="KAJ6650145.1"/>
    </source>
</evidence>
<feature type="transmembrane region" description="Helical" evidence="4">
    <location>
        <begin position="93"/>
        <end position="110"/>
    </location>
</feature>
<feature type="transmembrane region" description="Helical" evidence="4">
    <location>
        <begin position="334"/>
        <end position="353"/>
    </location>
</feature>
<feature type="transmembrane region" description="Helical" evidence="4">
    <location>
        <begin position="116"/>
        <end position="135"/>
    </location>
</feature>
<feature type="transmembrane region" description="Helical" evidence="4">
    <location>
        <begin position="304"/>
        <end position="327"/>
    </location>
</feature>
<keyword evidence="6" id="KW-1185">Reference proteome</keyword>
<evidence type="ECO:0000256" key="2">
    <source>
        <dbReference type="ARBA" id="ARBA00022989"/>
    </source>
</evidence>
<keyword evidence="2 4" id="KW-1133">Transmembrane helix</keyword>
<evidence type="ECO:0000256" key="4">
    <source>
        <dbReference type="SAM" id="Phobius"/>
    </source>
</evidence>
<feature type="transmembrane region" description="Helical" evidence="4">
    <location>
        <begin position="66"/>
        <end position="86"/>
    </location>
</feature>
<organism evidence="5 6">
    <name type="scientific">Pseudolycoriella hygida</name>
    <dbReference type="NCBI Taxonomy" id="35572"/>
    <lineage>
        <taxon>Eukaryota</taxon>
        <taxon>Metazoa</taxon>
        <taxon>Ecdysozoa</taxon>
        <taxon>Arthropoda</taxon>
        <taxon>Hexapoda</taxon>
        <taxon>Insecta</taxon>
        <taxon>Pterygota</taxon>
        <taxon>Neoptera</taxon>
        <taxon>Endopterygota</taxon>
        <taxon>Diptera</taxon>
        <taxon>Nematocera</taxon>
        <taxon>Sciaroidea</taxon>
        <taxon>Sciaridae</taxon>
        <taxon>Pseudolycoriella</taxon>
    </lineage>
</organism>
<dbReference type="EMBL" id="WJQU01000001">
    <property type="protein sequence ID" value="KAJ6650145.1"/>
    <property type="molecule type" value="Genomic_DNA"/>
</dbReference>
<feature type="transmembrane region" description="Helical" evidence="4">
    <location>
        <begin position="190"/>
        <end position="212"/>
    </location>
</feature>
<feature type="transmembrane region" description="Helical" evidence="4">
    <location>
        <begin position="420"/>
        <end position="442"/>
    </location>
</feature>
<dbReference type="InterPro" id="IPR011701">
    <property type="entry name" value="MFS"/>
</dbReference>
<dbReference type="OrthoDB" id="18420at2759"/>
<dbReference type="Gene3D" id="1.20.1250.20">
    <property type="entry name" value="MFS general substrate transporter like domains"/>
    <property type="match status" value="2"/>
</dbReference>
<dbReference type="PANTHER" id="PTHR23121">
    <property type="entry name" value="SODIUM-DEPENDENT GLUCOSE TRANSPORTER 1"/>
    <property type="match status" value="1"/>
</dbReference>
<keyword evidence="3 4" id="KW-0472">Membrane</keyword>
<feature type="transmembrane region" description="Helical" evidence="4">
    <location>
        <begin position="25"/>
        <end position="46"/>
    </location>
</feature>
<reference evidence="5" key="1">
    <citation type="submission" date="2022-07" db="EMBL/GenBank/DDBJ databases">
        <authorList>
            <person name="Trinca V."/>
            <person name="Uliana J.V.C."/>
            <person name="Torres T.T."/>
            <person name="Ward R.J."/>
            <person name="Monesi N."/>
        </authorList>
    </citation>
    <scope>NUCLEOTIDE SEQUENCE</scope>
    <source>
        <strain evidence="5">HSMRA1968</strain>
        <tissue evidence="5">Whole embryos</tissue>
    </source>
</reference>